<proteinExistence type="predicted"/>
<accession>A0A1S5YE77</accession>
<dbReference type="Gene3D" id="3.40.390.80">
    <property type="entry name" value="Peptidase M60, enhancin-like domain 2"/>
    <property type="match status" value="1"/>
</dbReference>
<protein>
    <submittedName>
        <fullName evidence="2">Enhancin-3</fullName>
    </submittedName>
</protein>
<dbReference type="RefSeq" id="YP_009345858.1">
    <property type="nucleotide sequence ID" value="NC_033780.2"/>
</dbReference>
<feature type="domain" description="Peptidase M60" evidence="1">
    <location>
        <begin position="30"/>
        <end position="323"/>
    </location>
</feature>
<dbReference type="InterPro" id="IPR031161">
    <property type="entry name" value="Peptidase_M60_dom"/>
</dbReference>
<dbReference type="EMBL" id="KX855660">
    <property type="protein sequence ID" value="AQQ80406.1"/>
    <property type="molecule type" value="Genomic_DNA"/>
</dbReference>
<dbReference type="GeneID" id="39105818"/>
<keyword evidence="3" id="KW-1185">Reference proteome</keyword>
<dbReference type="Proteomes" id="UP000203651">
    <property type="component" value="Segment"/>
</dbReference>
<evidence type="ECO:0000259" key="1">
    <source>
        <dbReference type="PROSITE" id="PS51723"/>
    </source>
</evidence>
<name>A0A1S5YE77_9BBAC</name>
<reference evidence="2 3" key="1">
    <citation type="journal article" date="2017" name="PLoS ONE">
        <title>The Complete Genome Sequence of a Second Distinct Betabaculovirus from the True Armyworm, Mythimna unipuncta.</title>
        <authorList>
            <person name="Harrison R.L."/>
            <person name="Rowley D.L."/>
            <person name="Mowery J."/>
            <person name="Bauchan G.R."/>
            <person name="Theilmann D.A."/>
            <person name="Rohrmann G.F."/>
            <person name="Erlandson M.A."/>
        </authorList>
    </citation>
    <scope>NUCLEOTIDE SEQUENCE [LARGE SCALE GENOMIC DNA]</scope>
    <source>
        <strain evidence="2">MyunGV#8</strain>
    </source>
</reference>
<dbReference type="Pfam" id="PF13402">
    <property type="entry name" value="Peptidase_M60"/>
    <property type="match status" value="1"/>
</dbReference>
<dbReference type="PROSITE" id="PS51723">
    <property type="entry name" value="PEPTIDASE_M60"/>
    <property type="match status" value="1"/>
</dbReference>
<sequence length="861" mass="98573">MALVISVVAPVVRRPPWVRSHQNSFLGIRHKRKPVPYIVTPQTLLRYRTTTPNTPTVLRLLNNNSRTESRFAPTADWQISVGHNEGVLFVDCIEQGEAVVEVELGGSMSPLPVFYYNDTDEADFKSQLGNASYAWLDLLVVSILVPPASIAALRSVPLVPLHLFYREIISFYDSFVGLVDDPTMISTNSNTNKQFFVKSDITGAGTAYYGTDWTANSHANLGPYLEPSVTNWLVLHEIGHAYDFGFTQYDTLLIEVWNNILCDRFQFHCMNKPQRQAIARIYEGRRPQVEEEQAGLIETRVNLDLWGHFQKLVFFVWLMNFDSSVFLAMNRSFRLRNSAHVRQPHHWVWLASLSEYDLVPLLHLCNATPAHYLRLINQLNVGTQIPPNSILPYNLLVLQLISFKKCLYPINQVVTNFDMDNNEYNIKQYVETNYTLFTPLLTKQLGIYVNFTLTVHIDNIAEVSYDTLTVYDGLDVVARTFVPETGRIALSGLTPGVYAVHHPRGRQNYYKVCYDGFADHEHYIVVHQNTTNIDLRYTKRSISDYEDEEAFLLGFDQIVMGVMYVNGPERRVYLYINTIHCSPNQGDMMYHDVRFVHIDNTESSLVMLGNNSTLGHGWHKFRNVRHLIIHSLRGGCIFLETMLPTQAVRFALTDAGVMLDTDQSISFPTPQQRLTTRVNRHCKWLDNNPMALIIENDVRDNVYLATRYKETARYDRYYPNRVRKTGVNYEFLFAGTRGVIHLQLLARMLENIGTLVVEPSDVGASVDVDSVYMGVQVKNTKDDVVVRVVCLGNEPLEAQHHDFPLCEDYTVQLFHLEPTNRLSVTKNFEPVPDFHDNNRDVFMIVRGGRLVITDGPSLLDD</sequence>
<dbReference type="SMART" id="SM01276">
    <property type="entry name" value="M60-like"/>
    <property type="match status" value="1"/>
</dbReference>
<dbReference type="KEGG" id="vg:39105818"/>
<organism evidence="2 3">
    <name type="scientific">Betabaculovirus altermyunipunctae</name>
    <dbReference type="NCBI Taxonomy" id="3051996"/>
    <lineage>
        <taxon>Viruses</taxon>
        <taxon>Viruses incertae sedis</taxon>
        <taxon>Naldaviricetes</taxon>
        <taxon>Lefavirales</taxon>
        <taxon>Baculoviridae</taxon>
        <taxon>Betabaculovirus</taxon>
    </lineage>
</organism>
<evidence type="ECO:0000313" key="2">
    <source>
        <dbReference type="EMBL" id="AQQ80406.1"/>
    </source>
</evidence>
<evidence type="ECO:0000313" key="3">
    <source>
        <dbReference type="Proteomes" id="UP000203651"/>
    </source>
</evidence>